<protein>
    <submittedName>
        <fullName evidence="4">Ribulose-5-phosphate 4-epimerase and related epimerases and aldolases</fullName>
    </submittedName>
</protein>
<dbReference type="PANTHER" id="PTHR24193">
    <property type="entry name" value="ANKYRIN REPEAT PROTEIN"/>
    <property type="match status" value="1"/>
</dbReference>
<feature type="repeat" description="ANK" evidence="3">
    <location>
        <begin position="167"/>
        <end position="199"/>
    </location>
</feature>
<gene>
    <name evidence="4" type="ORF">NCTC11976_00277</name>
</gene>
<dbReference type="PROSITE" id="PS50088">
    <property type="entry name" value="ANK_REPEAT"/>
    <property type="match status" value="2"/>
</dbReference>
<dbReference type="RefSeq" id="WP_028380703.1">
    <property type="nucleotide sequence ID" value="NZ_CAAAIT010000003.1"/>
</dbReference>
<evidence type="ECO:0000256" key="1">
    <source>
        <dbReference type="ARBA" id="ARBA00022737"/>
    </source>
</evidence>
<dbReference type="InterPro" id="IPR036770">
    <property type="entry name" value="Ankyrin_rpt-contain_sf"/>
</dbReference>
<name>A0ABY6T297_9GAMM</name>
<keyword evidence="2 3" id="KW-0040">ANK repeat</keyword>
<evidence type="ECO:0000313" key="4">
    <source>
        <dbReference type="EMBL" id="VEB33235.1"/>
    </source>
</evidence>
<evidence type="ECO:0000313" key="5">
    <source>
        <dbReference type="Proteomes" id="UP000277577"/>
    </source>
</evidence>
<organism evidence="4 5">
    <name type="scientific">Legionella cherrii</name>
    <dbReference type="NCBI Taxonomy" id="28084"/>
    <lineage>
        <taxon>Bacteria</taxon>
        <taxon>Pseudomonadati</taxon>
        <taxon>Pseudomonadota</taxon>
        <taxon>Gammaproteobacteria</taxon>
        <taxon>Legionellales</taxon>
        <taxon>Legionellaceae</taxon>
        <taxon>Legionella</taxon>
    </lineage>
</organism>
<dbReference type="SMART" id="SM00248">
    <property type="entry name" value="ANK"/>
    <property type="match status" value="4"/>
</dbReference>
<dbReference type="Pfam" id="PF12796">
    <property type="entry name" value="Ank_2"/>
    <property type="match status" value="1"/>
</dbReference>
<dbReference type="InterPro" id="IPR002110">
    <property type="entry name" value="Ankyrin_rpt"/>
</dbReference>
<keyword evidence="1" id="KW-0677">Repeat</keyword>
<feature type="repeat" description="ANK" evidence="3">
    <location>
        <begin position="197"/>
        <end position="229"/>
    </location>
</feature>
<evidence type="ECO:0000256" key="3">
    <source>
        <dbReference type="PROSITE-ProRule" id="PRU00023"/>
    </source>
</evidence>
<dbReference type="Proteomes" id="UP000277577">
    <property type="component" value="Chromosome"/>
</dbReference>
<accession>A0ABY6T297</accession>
<dbReference type="PROSITE" id="PS50297">
    <property type="entry name" value="ANK_REP_REGION"/>
    <property type="match status" value="1"/>
</dbReference>
<keyword evidence="5" id="KW-1185">Reference proteome</keyword>
<proteinExistence type="predicted"/>
<dbReference type="PANTHER" id="PTHR24193:SF128">
    <property type="entry name" value="GA-BINDING PROTEIN SUBUNIT BETA-1"/>
    <property type="match status" value="1"/>
</dbReference>
<evidence type="ECO:0000256" key="2">
    <source>
        <dbReference type="ARBA" id="ARBA00023043"/>
    </source>
</evidence>
<dbReference type="SUPFAM" id="SSF48403">
    <property type="entry name" value="Ankyrin repeat"/>
    <property type="match status" value="1"/>
</dbReference>
<dbReference type="InterPro" id="IPR050663">
    <property type="entry name" value="Ankyrin-SOCS_Box"/>
</dbReference>
<dbReference type="EMBL" id="LR134173">
    <property type="protein sequence ID" value="VEB33235.1"/>
    <property type="molecule type" value="Genomic_DNA"/>
</dbReference>
<reference evidence="4 5" key="1">
    <citation type="submission" date="2018-12" db="EMBL/GenBank/DDBJ databases">
        <authorList>
            <consortium name="Pathogen Informatics"/>
        </authorList>
    </citation>
    <scope>NUCLEOTIDE SEQUENCE [LARGE SCALE GENOMIC DNA]</scope>
    <source>
        <strain evidence="4 5">NCTC11976</strain>
    </source>
</reference>
<sequence length="525" mass="58912">MKKFLKSEAIFQCIEINDLDKLKTEIDKYSKAELVKRSSGLIRHEKGVRSYNLLEACCFVENEDALRELLSRDLPWEASRIKGAAHLAAASKKYSLIKLLMKNGLTVNEALLDACLANNIELVKNILLEYRGEIDLSNCEPLFSSAAHGFLPILQILEENGFDLHADEDKALCFAVRGNHINCVKYLISKSANVNAQNELPLKTAIVNGDLSMVNMLLDNGAELIRVAEDEFVTLAERYKQSEIANLLRTKLAQMHIVPHLNTKQSTHASSVDSSAAESALRLQKRYGDKLSPALTIKTINEITSWGTVLANSKSQEELAAHRALDDILKGTEIHAKTGIPLKELLILTWIAIHDDEHRKGELAEALKMLKEGLYEIQRGYNLLENDQESESEDIDICRDGKLNKFMEKLVGIHPDVAIDFVTKEVASYKLQAIVREEAKKFIQSSPPLLVNGMFKQKPTMERIWDSIHERVKKRMFEEFSVLFKSYDDGDFNSFVNMGIYVDLGSDPAESVSSEVPPGKSHGIT</sequence>
<dbReference type="Gene3D" id="1.25.40.20">
    <property type="entry name" value="Ankyrin repeat-containing domain"/>
    <property type="match status" value="1"/>
</dbReference>